<feature type="region of interest" description="Disordered" evidence="2">
    <location>
        <begin position="390"/>
        <end position="411"/>
    </location>
</feature>
<evidence type="ECO:0000313" key="4">
    <source>
        <dbReference type="Proteomes" id="UP000261620"/>
    </source>
</evidence>
<feature type="coiled-coil region" evidence="1">
    <location>
        <begin position="475"/>
        <end position="502"/>
    </location>
</feature>
<evidence type="ECO:0000313" key="3">
    <source>
        <dbReference type="Ensembl" id="ENSMMOP00000003535.1"/>
    </source>
</evidence>
<feature type="compositionally biased region" description="Polar residues" evidence="2">
    <location>
        <begin position="61"/>
        <end position="72"/>
    </location>
</feature>
<reference evidence="3" key="1">
    <citation type="submission" date="2025-08" db="UniProtKB">
        <authorList>
            <consortium name="Ensembl"/>
        </authorList>
    </citation>
    <scope>IDENTIFICATION</scope>
</reference>
<dbReference type="PANTHER" id="PTHR22028">
    <property type="entry name" value="SFI1 SPINDLE BODY DOMAIN-CONTAINING PROTEIN-RELATED"/>
    <property type="match status" value="1"/>
</dbReference>
<dbReference type="InterPro" id="IPR052270">
    <property type="entry name" value="CACF_protein"/>
</dbReference>
<keyword evidence="1" id="KW-0175">Coiled coil</keyword>
<accession>A0A3Q4AH88</accession>
<dbReference type="Ensembl" id="ENSMMOT00000003588.1">
    <property type="protein sequence ID" value="ENSMMOP00000003535.1"/>
    <property type="gene ID" value="ENSMMOG00000002818.1"/>
</dbReference>
<evidence type="ECO:0000256" key="2">
    <source>
        <dbReference type="SAM" id="MobiDB-lite"/>
    </source>
</evidence>
<organism evidence="3 4">
    <name type="scientific">Mola mola</name>
    <name type="common">Ocean sunfish</name>
    <name type="synonym">Tetraodon mola</name>
    <dbReference type="NCBI Taxonomy" id="94237"/>
    <lineage>
        <taxon>Eukaryota</taxon>
        <taxon>Metazoa</taxon>
        <taxon>Chordata</taxon>
        <taxon>Craniata</taxon>
        <taxon>Vertebrata</taxon>
        <taxon>Euteleostomi</taxon>
        <taxon>Actinopterygii</taxon>
        <taxon>Neopterygii</taxon>
        <taxon>Teleostei</taxon>
        <taxon>Neoteleostei</taxon>
        <taxon>Acanthomorphata</taxon>
        <taxon>Eupercaria</taxon>
        <taxon>Tetraodontiformes</taxon>
        <taxon>Molidae</taxon>
        <taxon>Mola</taxon>
    </lineage>
</organism>
<proteinExistence type="predicted"/>
<feature type="compositionally biased region" description="Polar residues" evidence="2">
    <location>
        <begin position="508"/>
        <end position="517"/>
    </location>
</feature>
<feature type="compositionally biased region" description="Basic and acidic residues" evidence="2">
    <location>
        <begin position="536"/>
        <end position="569"/>
    </location>
</feature>
<feature type="region of interest" description="Disordered" evidence="2">
    <location>
        <begin position="506"/>
        <end position="569"/>
    </location>
</feature>
<sequence>MMFPGHSPHLFTWKRLGKTETSGEKVSVACGSRDILPQLQVEMASEFAVSEAFAHKKPHTGATSLAPSLQRSDQLRDHDDTYSEAQVLLSDWLSSKLQLVLETDEDDDPVSSPERRSPQVLANAQPAAMNYTNFDDMYKCLMDEEESSAVNSLLQALMEREVLDCAAMEELALDVGQTRKKFPDPIITMEARHLHVRHQIMQRRLRERDARQNAKEEARGREQSDNMRKKKEALRQEKTLQQEMVRLRRQMQERRCREQLIRQRYPQHFSGWLSVVLDRRLRMEKAMALYDWKRKLRAWQVWRAVVWAEQKQREVVTAEQELRAENRQCQLAVESDRKRLLRGCLTEWQQWCRMEKEQRELLAQQQETRRKMAALINAVSAASGPPAYQPVIAPTEASHQPGTTEKFIKEGSTPVGTVVQLTQPWQVTRQHAAPSAPQLQEARQRAEGRGFSGPKNAASPVSRFERRCAAQQQIITQQRKLLKEQQEQIAQLSEERSMMGLELEMEKTSQLTQLSMQRESRPRTRSSGPAEMEAAEEQRQREREEEKRKAAEKRKEEKRQEREREEEKQRQLKRQQELLKLARQHYHRRLLLQRGLAPWRHLIQLRQANMKLAENHHSLSLLRRCALGWQQSAKEFLSERETSVDQLHRHFLLRRSLSCWKRLKDWRMIQEERAERLYRARTLRRFLRALLDHVTQERLVERDHQELAQQHNNRRALWQCFLAWRKLPCVLRKEREREGRRWKLGRKVAEVLPDFCPYPP</sequence>
<dbReference type="Proteomes" id="UP000261620">
    <property type="component" value="Unplaced"/>
</dbReference>
<keyword evidence="4" id="KW-1185">Reference proteome</keyword>
<dbReference type="OMA" id="NRWKQFT"/>
<protein>
    <submittedName>
        <fullName evidence="3">Uncharacterized protein</fullName>
    </submittedName>
</protein>
<feature type="region of interest" description="Disordered" evidence="2">
    <location>
        <begin position="58"/>
        <end position="77"/>
    </location>
</feature>
<dbReference type="AlphaFoldDB" id="A0A3Q4AH88"/>
<evidence type="ECO:0000256" key="1">
    <source>
        <dbReference type="SAM" id="Coils"/>
    </source>
</evidence>
<feature type="region of interest" description="Disordered" evidence="2">
    <location>
        <begin position="204"/>
        <end position="235"/>
    </location>
</feature>
<dbReference type="PANTHER" id="PTHR22028:SF5">
    <property type="entry name" value="COILED-COIL DOMAIN-CONTAINING PROTEIN 191"/>
    <property type="match status" value="1"/>
</dbReference>
<name>A0A3Q4AH88_MOLML</name>
<reference evidence="3" key="2">
    <citation type="submission" date="2025-09" db="UniProtKB">
        <authorList>
            <consortium name="Ensembl"/>
        </authorList>
    </citation>
    <scope>IDENTIFICATION</scope>
</reference>
<feature type="region of interest" description="Disordered" evidence="2">
    <location>
        <begin position="427"/>
        <end position="464"/>
    </location>
</feature>